<sequence length="192" mass="22115">MDEEIEIGKGIVMMMSSSFTLHYLVSFNYGYFSTCLLSIFTQTLERKYMFLVCNAILAFLAKTSLIPSSSSKNDDDDVNMLVLPTVMALPQEQDTGENDKEEEVNCIEEEEAAAMVTQNEDAEDKDENEDKEKEKEEEERSSTTIMATDKEEVEEFEVGNTDIEELNRKFEEFIRKMKQEIRIEAKTHLITV</sequence>
<evidence type="ECO:0000313" key="3">
    <source>
        <dbReference type="EMBL" id="MED6169095.1"/>
    </source>
</evidence>
<reference evidence="3 4" key="1">
    <citation type="journal article" date="2023" name="Plants (Basel)">
        <title>Bridging the Gap: Combining Genomics and Transcriptomics Approaches to Understand Stylosanthes scabra, an Orphan Legume from the Brazilian Caatinga.</title>
        <authorList>
            <person name="Ferreira-Neto J.R.C."/>
            <person name="da Silva M.D."/>
            <person name="Binneck E."/>
            <person name="de Melo N.F."/>
            <person name="da Silva R.H."/>
            <person name="de Melo A.L.T.M."/>
            <person name="Pandolfi V."/>
            <person name="Bustamante F.O."/>
            <person name="Brasileiro-Vidal A.C."/>
            <person name="Benko-Iseppon A.M."/>
        </authorList>
    </citation>
    <scope>NUCLEOTIDE SEQUENCE [LARGE SCALE GENOMIC DNA]</scope>
    <source>
        <tissue evidence="3">Leaves</tissue>
    </source>
</reference>
<keyword evidence="2" id="KW-0812">Transmembrane</keyword>
<evidence type="ECO:0000313" key="4">
    <source>
        <dbReference type="Proteomes" id="UP001341840"/>
    </source>
</evidence>
<dbReference type="Proteomes" id="UP001341840">
    <property type="component" value="Unassembled WGS sequence"/>
</dbReference>
<accession>A0ABU6V607</accession>
<feature type="compositionally biased region" description="Basic and acidic residues" evidence="1">
    <location>
        <begin position="128"/>
        <end position="141"/>
    </location>
</feature>
<keyword evidence="2" id="KW-0472">Membrane</keyword>
<dbReference type="PANTHER" id="PTHR34947">
    <property type="entry name" value="TRANSMEMBRANE PROTEIN"/>
    <property type="match status" value="1"/>
</dbReference>
<protein>
    <submittedName>
        <fullName evidence="3">Uncharacterized protein</fullName>
    </submittedName>
</protein>
<proteinExistence type="predicted"/>
<keyword evidence="4" id="KW-1185">Reference proteome</keyword>
<feature type="transmembrane region" description="Helical" evidence="2">
    <location>
        <begin position="20"/>
        <end position="41"/>
    </location>
</feature>
<feature type="region of interest" description="Disordered" evidence="1">
    <location>
        <begin position="113"/>
        <end position="152"/>
    </location>
</feature>
<keyword evidence="2" id="KW-1133">Transmembrane helix</keyword>
<evidence type="ECO:0000256" key="2">
    <source>
        <dbReference type="SAM" id="Phobius"/>
    </source>
</evidence>
<organism evidence="3 4">
    <name type="scientific">Stylosanthes scabra</name>
    <dbReference type="NCBI Taxonomy" id="79078"/>
    <lineage>
        <taxon>Eukaryota</taxon>
        <taxon>Viridiplantae</taxon>
        <taxon>Streptophyta</taxon>
        <taxon>Embryophyta</taxon>
        <taxon>Tracheophyta</taxon>
        <taxon>Spermatophyta</taxon>
        <taxon>Magnoliopsida</taxon>
        <taxon>eudicotyledons</taxon>
        <taxon>Gunneridae</taxon>
        <taxon>Pentapetalae</taxon>
        <taxon>rosids</taxon>
        <taxon>fabids</taxon>
        <taxon>Fabales</taxon>
        <taxon>Fabaceae</taxon>
        <taxon>Papilionoideae</taxon>
        <taxon>50 kb inversion clade</taxon>
        <taxon>dalbergioids sensu lato</taxon>
        <taxon>Dalbergieae</taxon>
        <taxon>Pterocarpus clade</taxon>
        <taxon>Stylosanthes</taxon>
    </lineage>
</organism>
<name>A0ABU6V607_9FABA</name>
<dbReference type="EMBL" id="JASCZI010151089">
    <property type="protein sequence ID" value="MED6169095.1"/>
    <property type="molecule type" value="Genomic_DNA"/>
</dbReference>
<comment type="caution">
    <text evidence="3">The sequence shown here is derived from an EMBL/GenBank/DDBJ whole genome shotgun (WGS) entry which is preliminary data.</text>
</comment>
<gene>
    <name evidence="3" type="ORF">PIB30_018230</name>
</gene>
<dbReference type="PANTHER" id="PTHR34947:SF4">
    <property type="entry name" value="TRANSMEMBRANE PROTEIN"/>
    <property type="match status" value="1"/>
</dbReference>
<evidence type="ECO:0000256" key="1">
    <source>
        <dbReference type="SAM" id="MobiDB-lite"/>
    </source>
</evidence>